<accession>A0AA88A3F2</accession>
<dbReference type="Proteomes" id="UP001187192">
    <property type="component" value="Unassembled WGS sequence"/>
</dbReference>
<dbReference type="AlphaFoldDB" id="A0AA88A3F2"/>
<reference evidence="1" key="1">
    <citation type="submission" date="2023-07" db="EMBL/GenBank/DDBJ databases">
        <title>draft genome sequence of fig (Ficus carica).</title>
        <authorList>
            <person name="Takahashi T."/>
            <person name="Nishimura K."/>
        </authorList>
    </citation>
    <scope>NUCLEOTIDE SEQUENCE</scope>
</reference>
<sequence>MENTPWYYGRPKQCQRDLIRGGVVIVSEERKYLGRSDEGVSSIDVLIGNESCVPIPRGDLEWRRWD</sequence>
<gene>
    <name evidence="1" type="ORF">TIFTF001_014822</name>
</gene>
<dbReference type="Gramene" id="FCD_00018181-RA">
    <property type="protein sequence ID" value="FCD_00018181-RA:cds"/>
    <property type="gene ID" value="FCD_00018181"/>
</dbReference>
<dbReference type="EMBL" id="BTGU01000021">
    <property type="protein sequence ID" value="GMN45632.1"/>
    <property type="molecule type" value="Genomic_DNA"/>
</dbReference>
<proteinExistence type="predicted"/>
<organism evidence="1 2">
    <name type="scientific">Ficus carica</name>
    <name type="common">Common fig</name>
    <dbReference type="NCBI Taxonomy" id="3494"/>
    <lineage>
        <taxon>Eukaryota</taxon>
        <taxon>Viridiplantae</taxon>
        <taxon>Streptophyta</taxon>
        <taxon>Embryophyta</taxon>
        <taxon>Tracheophyta</taxon>
        <taxon>Spermatophyta</taxon>
        <taxon>Magnoliopsida</taxon>
        <taxon>eudicotyledons</taxon>
        <taxon>Gunneridae</taxon>
        <taxon>Pentapetalae</taxon>
        <taxon>rosids</taxon>
        <taxon>fabids</taxon>
        <taxon>Rosales</taxon>
        <taxon>Moraceae</taxon>
        <taxon>Ficeae</taxon>
        <taxon>Ficus</taxon>
    </lineage>
</organism>
<keyword evidence="2" id="KW-1185">Reference proteome</keyword>
<comment type="caution">
    <text evidence="1">The sequence shown here is derived from an EMBL/GenBank/DDBJ whole genome shotgun (WGS) entry which is preliminary data.</text>
</comment>
<name>A0AA88A3F2_FICCA</name>
<evidence type="ECO:0000313" key="2">
    <source>
        <dbReference type="Proteomes" id="UP001187192"/>
    </source>
</evidence>
<evidence type="ECO:0000313" key="1">
    <source>
        <dbReference type="EMBL" id="GMN45632.1"/>
    </source>
</evidence>
<protein>
    <submittedName>
        <fullName evidence="1">Uncharacterized protein</fullName>
    </submittedName>
</protein>